<dbReference type="OrthoDB" id="10508984at2759"/>
<dbReference type="EMBL" id="CAJFCW020000006">
    <property type="protein sequence ID" value="CAG9125498.1"/>
    <property type="molecule type" value="Genomic_DNA"/>
</dbReference>
<dbReference type="Proteomes" id="UP000783686">
    <property type="component" value="Unassembled WGS sequence"/>
</dbReference>
<comment type="caution">
    <text evidence="1">The sequence shown here is derived from an EMBL/GenBank/DDBJ whole genome shotgun (WGS) entry which is preliminary data.</text>
</comment>
<name>A0A811LMX0_9BILA</name>
<sequence>MKVSKLPYSFKLQDAGETDVTKAELPDWLNSQIAEANASSTKSLLGNVDVGMVTGELKSNGNGYNREFVGQGMFSMTAPTTAPKNGNEDNFKDDYDVDYFFPPTNNLDQTVDANNKSYAQSIGMRLHLVLRNASSEQERKMIKGEFNSLLYRFESSC</sequence>
<dbReference type="EMBL" id="CAJFDH010000006">
    <property type="protein sequence ID" value="CAD5229010.1"/>
    <property type="molecule type" value="Genomic_DNA"/>
</dbReference>
<evidence type="ECO:0000313" key="1">
    <source>
        <dbReference type="EMBL" id="CAD5229010.1"/>
    </source>
</evidence>
<keyword evidence="2" id="KW-1185">Reference proteome</keyword>
<dbReference type="Proteomes" id="UP000614601">
    <property type="component" value="Unassembled WGS sequence"/>
</dbReference>
<proteinExistence type="predicted"/>
<evidence type="ECO:0000313" key="2">
    <source>
        <dbReference type="Proteomes" id="UP000614601"/>
    </source>
</evidence>
<reference evidence="1" key="1">
    <citation type="submission" date="2020-09" db="EMBL/GenBank/DDBJ databases">
        <authorList>
            <person name="Kikuchi T."/>
        </authorList>
    </citation>
    <scope>NUCLEOTIDE SEQUENCE</scope>
    <source>
        <strain evidence="1">SH1</strain>
    </source>
</reference>
<dbReference type="AlphaFoldDB" id="A0A811LMX0"/>
<accession>A0A811LMX0</accession>
<protein>
    <submittedName>
        <fullName evidence="1">Uncharacterized protein</fullName>
    </submittedName>
</protein>
<gene>
    <name evidence="1" type="ORF">BOKJ2_LOCUS13069</name>
</gene>
<organism evidence="1 2">
    <name type="scientific">Bursaphelenchus okinawaensis</name>
    <dbReference type="NCBI Taxonomy" id="465554"/>
    <lineage>
        <taxon>Eukaryota</taxon>
        <taxon>Metazoa</taxon>
        <taxon>Ecdysozoa</taxon>
        <taxon>Nematoda</taxon>
        <taxon>Chromadorea</taxon>
        <taxon>Rhabditida</taxon>
        <taxon>Tylenchina</taxon>
        <taxon>Tylenchomorpha</taxon>
        <taxon>Aphelenchoidea</taxon>
        <taxon>Aphelenchoididae</taxon>
        <taxon>Bursaphelenchus</taxon>
    </lineage>
</organism>